<proteinExistence type="predicted"/>
<organism evidence="1 2">
    <name type="scientific">Vibrio lentus</name>
    <dbReference type="NCBI Taxonomy" id="136468"/>
    <lineage>
        <taxon>Bacteria</taxon>
        <taxon>Pseudomonadati</taxon>
        <taxon>Pseudomonadota</taxon>
        <taxon>Gammaproteobacteria</taxon>
        <taxon>Vibrionales</taxon>
        <taxon>Vibrionaceae</taxon>
        <taxon>Vibrio</taxon>
    </lineage>
</organism>
<evidence type="ECO:0000313" key="2">
    <source>
        <dbReference type="Proteomes" id="UP000235406"/>
    </source>
</evidence>
<protein>
    <submittedName>
        <fullName evidence="1">Uncharacterized protein</fullName>
    </submittedName>
</protein>
<dbReference type="Proteomes" id="UP000235406">
    <property type="component" value="Unassembled WGS sequence"/>
</dbReference>
<sequence length="251" mass="27790">MGIEQKITDLQKTSAEQTAASQALSQEVAGKMGEIDKGLKESKAKVDGYLASARSENSIYRQSRNQSCMLTEGSLDFFGKNSQFEINTSLYRTITSGIEWDDRDSEEQEILTSMGMKNHKHFQPTQIRVMKLKWDGFDSSKHSSYTMYPNPVGNGSGTLTIGSYAKLISGSIRGWWLNGVNGEWGLCGQNSQGKPGRYIHAHPYVDSVAGEVLFIWPAIVSGYITIDRSSPQWGFWPCIYEESPYGATVGG</sequence>
<dbReference type="EMBL" id="MCZK01000060">
    <property type="protein sequence ID" value="PMM74276.1"/>
    <property type="molecule type" value="Genomic_DNA"/>
</dbReference>
<gene>
    <name evidence="1" type="ORF">BCT49_24115</name>
</gene>
<reference evidence="2" key="1">
    <citation type="submission" date="2016-07" db="EMBL/GenBank/DDBJ databases">
        <title>Nontailed viruses are major unrecognized killers of bacteria in the ocean.</title>
        <authorList>
            <person name="Kauffman K."/>
            <person name="Hussain F."/>
            <person name="Yang J."/>
            <person name="Arevalo P."/>
            <person name="Brown J."/>
            <person name="Cutler M."/>
            <person name="Kelly L."/>
            <person name="Polz M.F."/>
        </authorList>
    </citation>
    <scope>NUCLEOTIDE SEQUENCE [LARGE SCALE GENOMIC DNA]</scope>
    <source>
        <strain evidence="2">10N.261.46.F8</strain>
    </source>
</reference>
<evidence type="ECO:0000313" key="1">
    <source>
        <dbReference type="EMBL" id="PMM74276.1"/>
    </source>
</evidence>
<dbReference type="AlphaFoldDB" id="A0A2N7KEZ1"/>
<dbReference type="OrthoDB" id="6997766at2"/>
<comment type="caution">
    <text evidence="1">The sequence shown here is derived from an EMBL/GenBank/DDBJ whole genome shotgun (WGS) entry which is preliminary data.</text>
</comment>
<accession>A0A2N7KEZ1</accession>
<dbReference type="RefSeq" id="WP_102434359.1">
    <property type="nucleotide sequence ID" value="NZ_CAWNVI010000060.1"/>
</dbReference>
<name>A0A2N7KEZ1_9VIBR</name>